<comment type="similarity">
    <text evidence="1">Belongs to the HTATSF1 family.</text>
</comment>
<proteinExistence type="inferred from homology"/>
<dbReference type="SMART" id="SM00361">
    <property type="entry name" value="RRM_1"/>
    <property type="match status" value="3"/>
</dbReference>
<keyword evidence="2" id="KW-0597">Phosphoprotein</keyword>
<feature type="domain" description="RRM" evidence="9">
    <location>
        <begin position="550"/>
        <end position="648"/>
    </location>
</feature>
<feature type="domain" description="RRM" evidence="9">
    <location>
        <begin position="275"/>
        <end position="353"/>
    </location>
</feature>
<sequence>MSQTDDQQHDRSRDQEERRDEQTGTAKESADGEDSNDTAANSGKRVRSSSRRDKERSNQKSDDRSGEHSRERSRRHRSDRESEKVSGQEKKLRLRQVIDTNQSPGKESDSRSHTSRRSHRRRRSHSRDPDEHGDRDRHRDRRDRDRDGHSDRERNRDRDRDRDRERDRDRNRERDRERDHKRSHRSRGSVDEDRSRYRKRHRSPSRDRSRDRGSRADDLDDRELERQRRYDEADGEDRRRRSDRRSPRYRPYDSAHSPPRRSSSPHLTEEEHEMRSVFVSQLSARVGDRELSQFFEKQAGKVRDARVITDRISRRSKGVGYVEFRELESVQKALALTGTKLLGLPVMVQYTEAEKNRQALANTQPSGPPAGFVPVVPPPTTPKPYVAPKARGPGPNDPNSYARLYVGSLNFSLTDDDVRQVFQPFGAIEYVDLHRDQVTGKSKGYAFVQYKNMHDAKNATEKMNGFQLAGRPLRVEIKAQPPPALLNATAPGVASPVVVAPTGGNFTAAPANAYEERLEDPVGGNLNQISRVELMHKLARTEQPTSVPVTDMFRPNIPTATSRSVLLKNMFNPEEETEPGWDSELRDDVKSECEEKYGPVLSIAIEKDSTAGDIYVTFNSIESAQKAIAGLNNRWFGGRQITAGFISDALVAAHGGK</sequence>
<keyword evidence="3" id="KW-0507">mRNA processing</keyword>
<dbReference type="CDD" id="cd12283">
    <property type="entry name" value="RRM1_RBM39_like"/>
    <property type="match status" value="1"/>
</dbReference>
<dbReference type="EMBL" id="CALTRL010000409">
    <property type="protein sequence ID" value="CAH7667973.1"/>
    <property type="molecule type" value="Genomic_DNA"/>
</dbReference>
<feature type="compositionally biased region" description="Low complexity" evidence="8">
    <location>
        <begin position="254"/>
        <end position="265"/>
    </location>
</feature>
<dbReference type="SUPFAM" id="SSF54928">
    <property type="entry name" value="RNA-binding domain, RBD"/>
    <property type="match status" value="2"/>
</dbReference>
<dbReference type="CDD" id="cd12284">
    <property type="entry name" value="RRM2_RBM23_RBM39"/>
    <property type="match status" value="1"/>
</dbReference>
<keyword evidence="11" id="KW-1185">Reference proteome</keyword>
<evidence type="ECO:0000313" key="10">
    <source>
        <dbReference type="EMBL" id="CAH7667973.1"/>
    </source>
</evidence>
<dbReference type="Proteomes" id="UP001153365">
    <property type="component" value="Unassembled WGS sequence"/>
</dbReference>
<feature type="domain" description="RRM" evidence="9">
    <location>
        <begin position="402"/>
        <end position="480"/>
    </location>
</feature>
<dbReference type="GO" id="GO:0005684">
    <property type="term" value="C:U2-type spliceosomal complex"/>
    <property type="evidence" value="ECO:0007669"/>
    <property type="project" value="UniProtKB-ARBA"/>
</dbReference>
<feature type="compositionally biased region" description="Basic and acidic residues" evidence="8">
    <location>
        <begin position="1"/>
        <end position="22"/>
    </location>
</feature>
<dbReference type="InterPro" id="IPR029123">
    <property type="entry name" value="RBM39_linker"/>
</dbReference>
<feature type="compositionally biased region" description="Basic and acidic residues" evidence="8">
    <location>
        <begin position="50"/>
        <end position="70"/>
    </location>
</feature>
<dbReference type="Pfam" id="PF00076">
    <property type="entry name" value="RRM_1"/>
    <property type="match status" value="3"/>
</dbReference>
<dbReference type="InterPro" id="IPR035979">
    <property type="entry name" value="RBD_domain_sf"/>
</dbReference>
<feature type="compositionally biased region" description="Basic and acidic residues" evidence="8">
    <location>
        <begin position="78"/>
        <end position="91"/>
    </location>
</feature>
<evidence type="ECO:0000256" key="2">
    <source>
        <dbReference type="ARBA" id="ARBA00022553"/>
    </source>
</evidence>
<evidence type="ECO:0000256" key="5">
    <source>
        <dbReference type="ARBA" id="ARBA00022884"/>
    </source>
</evidence>
<evidence type="ECO:0000313" key="11">
    <source>
        <dbReference type="Proteomes" id="UP001153365"/>
    </source>
</evidence>
<evidence type="ECO:0000256" key="7">
    <source>
        <dbReference type="PROSITE-ProRule" id="PRU00176"/>
    </source>
</evidence>
<gene>
    <name evidence="10" type="ORF">PPACK8108_LOCUS2425</name>
</gene>
<dbReference type="GO" id="GO:0003723">
    <property type="term" value="F:RNA binding"/>
    <property type="evidence" value="ECO:0007669"/>
    <property type="project" value="UniProtKB-UniRule"/>
</dbReference>
<evidence type="ECO:0000256" key="6">
    <source>
        <dbReference type="ARBA" id="ARBA00023187"/>
    </source>
</evidence>
<organism evidence="10 11">
    <name type="scientific">Phakopsora pachyrhizi</name>
    <name type="common">Asian soybean rust disease fungus</name>
    <dbReference type="NCBI Taxonomy" id="170000"/>
    <lineage>
        <taxon>Eukaryota</taxon>
        <taxon>Fungi</taxon>
        <taxon>Dikarya</taxon>
        <taxon>Basidiomycota</taxon>
        <taxon>Pucciniomycotina</taxon>
        <taxon>Pucciniomycetes</taxon>
        <taxon>Pucciniales</taxon>
        <taxon>Phakopsoraceae</taxon>
        <taxon>Phakopsora</taxon>
    </lineage>
</organism>
<dbReference type="Pfam" id="PF15519">
    <property type="entry name" value="RBM39linker"/>
    <property type="match status" value="1"/>
</dbReference>
<evidence type="ECO:0000256" key="1">
    <source>
        <dbReference type="ARBA" id="ARBA00007747"/>
    </source>
</evidence>
<evidence type="ECO:0000256" key="4">
    <source>
        <dbReference type="ARBA" id="ARBA00022737"/>
    </source>
</evidence>
<dbReference type="CDD" id="cd12285">
    <property type="entry name" value="RRM3_RBM39_like"/>
    <property type="match status" value="1"/>
</dbReference>
<feature type="region of interest" description="Disordered" evidence="8">
    <location>
        <begin position="1"/>
        <end position="274"/>
    </location>
</feature>
<dbReference type="InterPro" id="IPR012677">
    <property type="entry name" value="Nucleotide-bd_a/b_plait_sf"/>
</dbReference>
<dbReference type="PANTHER" id="PTHR48036">
    <property type="entry name" value="SPLICING FACTOR (PAD-1), PUTATIVE (AFU_ORTHOLOGUE AFUA_1G15810)-RELATED"/>
    <property type="match status" value="1"/>
</dbReference>
<dbReference type="Gene3D" id="3.30.70.330">
    <property type="match status" value="3"/>
</dbReference>
<dbReference type="SMART" id="SM00360">
    <property type="entry name" value="RRM"/>
    <property type="match status" value="3"/>
</dbReference>
<feature type="compositionally biased region" description="Basic and acidic residues" evidence="8">
    <location>
        <begin position="126"/>
        <end position="180"/>
    </location>
</feature>
<feature type="compositionally biased region" description="Basic and acidic residues" evidence="8">
    <location>
        <begin position="204"/>
        <end position="253"/>
    </location>
</feature>
<accession>A0AAV0AHW3</accession>
<dbReference type="NCBIfam" id="TIGR01622">
    <property type="entry name" value="SF-CC1"/>
    <property type="match status" value="1"/>
</dbReference>
<dbReference type="FunFam" id="3.30.70.330:FF:000105">
    <property type="entry name" value="HIV Tat-specific factor 1 homolog"/>
    <property type="match status" value="1"/>
</dbReference>
<protein>
    <submittedName>
        <fullName evidence="10">Expressed protein</fullName>
    </submittedName>
</protein>
<evidence type="ECO:0000259" key="9">
    <source>
        <dbReference type="PROSITE" id="PS50102"/>
    </source>
</evidence>
<dbReference type="FunFam" id="3.30.70.330:FF:000888">
    <property type="entry name" value="Related to splicing factor HCC1"/>
    <property type="match status" value="1"/>
</dbReference>
<comment type="caution">
    <text evidence="10">The sequence shown here is derived from an EMBL/GenBank/DDBJ whole genome shotgun (WGS) entry which is preliminary data.</text>
</comment>
<keyword evidence="5 7" id="KW-0694">RNA-binding</keyword>
<dbReference type="PROSITE" id="PS50102">
    <property type="entry name" value="RRM"/>
    <property type="match status" value="3"/>
</dbReference>
<dbReference type="AlphaFoldDB" id="A0AAV0AHW3"/>
<evidence type="ECO:0000256" key="3">
    <source>
        <dbReference type="ARBA" id="ARBA00022664"/>
    </source>
</evidence>
<dbReference type="InterPro" id="IPR006509">
    <property type="entry name" value="RBM39_SF"/>
</dbReference>
<dbReference type="GO" id="GO:0000398">
    <property type="term" value="P:mRNA splicing, via spliceosome"/>
    <property type="evidence" value="ECO:0007669"/>
    <property type="project" value="UniProtKB-ARBA"/>
</dbReference>
<keyword evidence="6" id="KW-0508">mRNA splicing</keyword>
<feature type="compositionally biased region" description="Basic residues" evidence="8">
    <location>
        <begin position="113"/>
        <end position="125"/>
    </location>
</feature>
<evidence type="ECO:0000256" key="8">
    <source>
        <dbReference type="SAM" id="MobiDB-lite"/>
    </source>
</evidence>
<name>A0AAV0AHW3_PHAPC</name>
<dbReference type="InterPro" id="IPR003954">
    <property type="entry name" value="RRM_euk-type"/>
</dbReference>
<dbReference type="InterPro" id="IPR000504">
    <property type="entry name" value="RRM_dom"/>
</dbReference>
<reference evidence="10" key="1">
    <citation type="submission" date="2022-06" db="EMBL/GenBank/DDBJ databases">
        <authorList>
            <consortium name="SYNGENTA / RWTH Aachen University"/>
        </authorList>
    </citation>
    <scope>NUCLEOTIDE SEQUENCE</scope>
</reference>
<keyword evidence="4" id="KW-0677">Repeat</keyword>